<reference evidence="1 2" key="1">
    <citation type="submission" date="2018-11" db="EMBL/GenBank/DDBJ databases">
        <authorList>
            <person name="Kleinhagauer T."/>
            <person name="Glaeser S.P."/>
            <person name="Spergser J."/>
            <person name="Ruckert C."/>
            <person name="Kaempfer P."/>
            <person name="Busse H.-J."/>
        </authorList>
    </citation>
    <scope>NUCLEOTIDE SEQUENCE [LARGE SCALE GENOMIC DNA]</scope>
    <source>
        <strain evidence="1 2">812CH</strain>
    </source>
</reference>
<evidence type="ECO:0000313" key="2">
    <source>
        <dbReference type="Proteomes" id="UP000271426"/>
    </source>
</evidence>
<dbReference type="AlphaFoldDB" id="A0A3G6ISW7"/>
<name>A0A3G6ISW7_9CORY</name>
<accession>A0A3G6ISW7</accession>
<keyword evidence="2" id="KW-1185">Reference proteome</keyword>
<gene>
    <name evidence="1" type="ORF">CPPEL_02760</name>
</gene>
<evidence type="ECO:0000313" key="1">
    <source>
        <dbReference type="EMBL" id="AZA08683.1"/>
    </source>
</evidence>
<protein>
    <submittedName>
        <fullName evidence="1">Uncharacterized protein</fullName>
    </submittedName>
</protein>
<dbReference type="EMBL" id="CP033898">
    <property type="protein sequence ID" value="AZA08683.1"/>
    <property type="molecule type" value="Genomic_DNA"/>
</dbReference>
<sequence length="53" mass="5951">MKISTDCFTWEGTRQQLRAQMIALIPTNPDDETLLRLAAVALDCHPLDLVLDP</sequence>
<organism evidence="1 2">
    <name type="scientific">Corynebacterium pseudopelargi</name>
    <dbReference type="NCBI Taxonomy" id="2080757"/>
    <lineage>
        <taxon>Bacteria</taxon>
        <taxon>Bacillati</taxon>
        <taxon>Actinomycetota</taxon>
        <taxon>Actinomycetes</taxon>
        <taxon>Mycobacteriales</taxon>
        <taxon>Corynebacteriaceae</taxon>
        <taxon>Corynebacterium</taxon>
    </lineage>
</organism>
<dbReference type="KEGG" id="cpso:CPPEL_02760"/>
<proteinExistence type="predicted"/>
<dbReference type="Proteomes" id="UP000271426">
    <property type="component" value="Chromosome"/>
</dbReference>
<dbReference type="RefSeq" id="WP_164470356.1">
    <property type="nucleotide sequence ID" value="NZ_CP033898.1"/>
</dbReference>